<organism evidence="2 3">
    <name type="scientific">Perkinsus olseni</name>
    <name type="common">Perkinsus atlanticus</name>
    <dbReference type="NCBI Taxonomy" id="32597"/>
    <lineage>
        <taxon>Eukaryota</taxon>
        <taxon>Sar</taxon>
        <taxon>Alveolata</taxon>
        <taxon>Perkinsozoa</taxon>
        <taxon>Perkinsea</taxon>
        <taxon>Perkinsida</taxon>
        <taxon>Perkinsidae</taxon>
        <taxon>Perkinsus</taxon>
    </lineage>
</organism>
<evidence type="ECO:0000313" key="3">
    <source>
        <dbReference type="Proteomes" id="UP000553632"/>
    </source>
</evidence>
<proteinExistence type="predicted"/>
<reference evidence="2 3" key="1">
    <citation type="submission" date="2020-04" db="EMBL/GenBank/DDBJ databases">
        <title>Perkinsus olseni comparative genomics.</title>
        <authorList>
            <person name="Bogema D.R."/>
        </authorList>
    </citation>
    <scope>NUCLEOTIDE SEQUENCE [LARGE SCALE GENOMIC DNA]</scope>
    <source>
        <strain evidence="2 3">ATCC PRA-207</strain>
    </source>
</reference>
<gene>
    <name evidence="2" type="ORF">FOZ63_030216</name>
</gene>
<feature type="region of interest" description="Disordered" evidence="1">
    <location>
        <begin position="61"/>
        <end position="122"/>
    </location>
</feature>
<evidence type="ECO:0000313" key="2">
    <source>
        <dbReference type="EMBL" id="KAF4714637.1"/>
    </source>
</evidence>
<accession>A0A7J6R232</accession>
<feature type="compositionally biased region" description="Basic residues" evidence="1">
    <location>
        <begin position="101"/>
        <end position="122"/>
    </location>
</feature>
<dbReference type="AlphaFoldDB" id="A0A7J6R232"/>
<feature type="compositionally biased region" description="Low complexity" evidence="1">
    <location>
        <begin position="68"/>
        <end position="82"/>
    </location>
</feature>
<feature type="compositionally biased region" description="Basic and acidic residues" evidence="1">
    <location>
        <begin position="91"/>
        <end position="100"/>
    </location>
</feature>
<sequence length="151" mass="16894">MNPASWTSAKPTAGGLLPDDYYSCLVAAEAASSQEQRYASAHGRGSDDLILPENYAGYLKSYSKPEKGSSSSESSQPLSSFSRGAYSSRGEGQRERAGLERKRKRDQARQYKSKMRSKVRQMLKKQAHRRLGLWRSRVLDGDRVPIYVSLD</sequence>
<dbReference type="Proteomes" id="UP000553632">
    <property type="component" value="Unassembled WGS sequence"/>
</dbReference>
<comment type="caution">
    <text evidence="2">The sequence shown here is derived from an EMBL/GenBank/DDBJ whole genome shotgun (WGS) entry which is preliminary data.</text>
</comment>
<dbReference type="EMBL" id="JABANO010028773">
    <property type="protein sequence ID" value="KAF4714637.1"/>
    <property type="molecule type" value="Genomic_DNA"/>
</dbReference>
<protein>
    <submittedName>
        <fullName evidence="2">Uncharacterized protein</fullName>
    </submittedName>
</protein>
<keyword evidence="3" id="KW-1185">Reference proteome</keyword>
<feature type="non-terminal residue" evidence="2">
    <location>
        <position position="151"/>
    </location>
</feature>
<name>A0A7J6R232_PEROL</name>
<evidence type="ECO:0000256" key="1">
    <source>
        <dbReference type="SAM" id="MobiDB-lite"/>
    </source>
</evidence>